<dbReference type="InterPro" id="IPR020751">
    <property type="entry name" value="aa-tRNA-synth_I_codon-bd_sub2"/>
</dbReference>
<evidence type="ECO:0000259" key="18">
    <source>
        <dbReference type="Pfam" id="PF00749"/>
    </source>
</evidence>
<evidence type="ECO:0000256" key="17">
    <source>
        <dbReference type="RuleBase" id="RU363037"/>
    </source>
</evidence>
<dbReference type="Pfam" id="PF00749">
    <property type="entry name" value="tRNA-synt_1c"/>
    <property type="match status" value="1"/>
</dbReference>
<keyword evidence="20" id="KW-1185">Reference proteome</keyword>
<dbReference type="GO" id="GO:0004818">
    <property type="term" value="F:glutamate-tRNA ligase activity"/>
    <property type="evidence" value="ECO:0007669"/>
    <property type="project" value="UniProtKB-EC"/>
</dbReference>
<evidence type="ECO:0000256" key="5">
    <source>
        <dbReference type="ARBA" id="ARBA00022741"/>
    </source>
</evidence>
<comment type="similarity">
    <text evidence="2">Belongs to the class-I aminoacyl-tRNA synthetase family. Glutamate--tRNA ligase type 1 subfamily.</text>
</comment>
<evidence type="ECO:0000313" key="20">
    <source>
        <dbReference type="Proteomes" id="UP000218231"/>
    </source>
</evidence>
<dbReference type="PROSITE" id="PS00178">
    <property type="entry name" value="AA_TRNA_LIGASE_I"/>
    <property type="match status" value="1"/>
</dbReference>
<evidence type="ECO:0000313" key="19">
    <source>
        <dbReference type="EMBL" id="PAV73482.1"/>
    </source>
</evidence>
<dbReference type="PANTHER" id="PTHR43311:SF2">
    <property type="entry name" value="GLUTAMATE--TRNA LIGASE, MITOCHONDRIAL-RELATED"/>
    <property type="match status" value="1"/>
</dbReference>
<keyword evidence="8 17" id="KW-0030">Aminoacyl-tRNA synthetase</keyword>
<keyword evidence="4 17" id="KW-0436">Ligase</keyword>
<dbReference type="InterPro" id="IPR000924">
    <property type="entry name" value="Glu/Gln-tRNA-synth"/>
</dbReference>
<evidence type="ECO:0000256" key="1">
    <source>
        <dbReference type="ARBA" id="ARBA00004173"/>
    </source>
</evidence>
<evidence type="ECO:0000256" key="14">
    <source>
        <dbReference type="ARBA" id="ARBA00047366"/>
    </source>
</evidence>
<dbReference type="InterPro" id="IPR049940">
    <property type="entry name" value="GluQ/Sye"/>
</dbReference>
<dbReference type="Proteomes" id="UP000218231">
    <property type="component" value="Unassembled WGS sequence"/>
</dbReference>
<reference evidence="19 20" key="1">
    <citation type="journal article" date="2017" name="Curr. Biol.">
        <title>Genome architecture and evolution of a unichromosomal asexual nematode.</title>
        <authorList>
            <person name="Fradin H."/>
            <person name="Zegar C."/>
            <person name="Gutwein M."/>
            <person name="Lucas J."/>
            <person name="Kovtun M."/>
            <person name="Corcoran D."/>
            <person name="Baugh L.R."/>
            <person name="Kiontke K."/>
            <person name="Gunsalus K."/>
            <person name="Fitch D.H."/>
            <person name="Piano F."/>
        </authorList>
    </citation>
    <scope>NUCLEOTIDE SEQUENCE [LARGE SCALE GENOMIC DNA]</scope>
    <source>
        <strain evidence="19">PF1309</strain>
    </source>
</reference>
<dbReference type="AlphaFoldDB" id="A0A2A2KI05"/>
<dbReference type="EC" id="6.1.1.24" evidence="10"/>
<dbReference type="GO" id="GO:0005524">
    <property type="term" value="F:ATP binding"/>
    <property type="evidence" value="ECO:0007669"/>
    <property type="project" value="UniProtKB-KW"/>
</dbReference>
<keyword evidence="5 17" id="KW-0547">Nucleotide-binding</keyword>
<dbReference type="InterPro" id="IPR014729">
    <property type="entry name" value="Rossmann-like_a/b/a_fold"/>
</dbReference>
<evidence type="ECO:0000256" key="10">
    <source>
        <dbReference type="ARBA" id="ARBA00044054"/>
    </source>
</evidence>
<feature type="domain" description="Glutamyl/glutaminyl-tRNA synthetase class Ib catalytic" evidence="18">
    <location>
        <begin position="18"/>
        <end position="323"/>
    </location>
</feature>
<evidence type="ECO:0000256" key="11">
    <source>
        <dbReference type="ARBA" id="ARBA00044142"/>
    </source>
</evidence>
<dbReference type="GO" id="GO:0000049">
    <property type="term" value="F:tRNA binding"/>
    <property type="evidence" value="ECO:0007669"/>
    <property type="project" value="InterPro"/>
</dbReference>
<dbReference type="STRING" id="2018661.A0A2A2KI05"/>
<dbReference type="PRINTS" id="PR00987">
    <property type="entry name" value="TRNASYNTHGLU"/>
</dbReference>
<dbReference type="InterPro" id="IPR001412">
    <property type="entry name" value="aa-tRNA-synth_I_CS"/>
</dbReference>
<dbReference type="Gene3D" id="1.10.10.350">
    <property type="match status" value="1"/>
</dbReference>
<dbReference type="OrthoDB" id="428822at2759"/>
<dbReference type="EMBL" id="LIAE01008587">
    <property type="protein sequence ID" value="PAV73482.1"/>
    <property type="molecule type" value="Genomic_DNA"/>
</dbReference>
<dbReference type="InterPro" id="IPR020058">
    <property type="entry name" value="Glu/Gln-tRNA-synth_Ib_cat-dom"/>
</dbReference>
<evidence type="ECO:0000256" key="13">
    <source>
        <dbReference type="ARBA" id="ARBA00044313"/>
    </source>
</evidence>
<dbReference type="SUPFAM" id="SSF52374">
    <property type="entry name" value="Nucleotidylyl transferase"/>
    <property type="match status" value="1"/>
</dbReference>
<evidence type="ECO:0000256" key="4">
    <source>
        <dbReference type="ARBA" id="ARBA00022598"/>
    </source>
</evidence>
<dbReference type="GO" id="GO:0050561">
    <property type="term" value="F:glutamate-tRNA(Gln) ligase activity"/>
    <property type="evidence" value="ECO:0007669"/>
    <property type="project" value="UniProtKB-EC"/>
</dbReference>
<gene>
    <name evidence="19" type="ORF">WR25_26648</name>
</gene>
<accession>A0A2A2KI05</accession>
<evidence type="ECO:0000256" key="12">
    <source>
        <dbReference type="ARBA" id="ARBA00044251"/>
    </source>
</evidence>
<dbReference type="EC" id="6.1.1.17" evidence="3"/>
<keyword evidence="6 17" id="KW-0067">ATP-binding</keyword>
<evidence type="ECO:0000256" key="2">
    <source>
        <dbReference type="ARBA" id="ARBA00007894"/>
    </source>
</evidence>
<dbReference type="GO" id="GO:0006424">
    <property type="term" value="P:glutamyl-tRNA aminoacylation"/>
    <property type="evidence" value="ECO:0007669"/>
    <property type="project" value="InterPro"/>
</dbReference>
<comment type="catalytic activity">
    <reaction evidence="14">
        <text>tRNA(Glu) + L-glutamate + ATP = L-glutamyl-tRNA(Glu) + AMP + diphosphate</text>
        <dbReference type="Rhea" id="RHEA:23540"/>
        <dbReference type="Rhea" id="RHEA-COMP:9663"/>
        <dbReference type="Rhea" id="RHEA-COMP:9680"/>
        <dbReference type="ChEBI" id="CHEBI:29985"/>
        <dbReference type="ChEBI" id="CHEBI:30616"/>
        <dbReference type="ChEBI" id="CHEBI:33019"/>
        <dbReference type="ChEBI" id="CHEBI:78442"/>
        <dbReference type="ChEBI" id="CHEBI:78520"/>
        <dbReference type="ChEBI" id="CHEBI:456215"/>
        <dbReference type="EC" id="6.1.1.17"/>
    </reaction>
    <physiologicalReaction direction="left-to-right" evidence="14">
        <dbReference type="Rhea" id="RHEA:23541"/>
    </physiologicalReaction>
</comment>
<protein>
    <recommendedName>
        <fullName evidence="11">Nondiscriminating glutamyl-tRNA synthetase EARS2, mitochondrial</fullName>
        <ecNumber evidence="3">6.1.1.17</ecNumber>
        <ecNumber evidence="10">6.1.1.24</ecNumber>
    </recommendedName>
    <alternativeName>
        <fullName evidence="13">Glutamate--tRNA(Gln) ligase EARS2, mitochondrial</fullName>
    </alternativeName>
    <alternativeName>
        <fullName evidence="9">Glutamyl-tRNA synthetase</fullName>
    </alternativeName>
    <alternativeName>
        <fullName evidence="12">Mitochondrial glutamyl-tRNA synthetase</fullName>
    </alternativeName>
</protein>
<dbReference type="FunFam" id="3.40.50.620:FF:000045">
    <property type="entry name" value="Glutamate--tRNA ligase, mitochondrial"/>
    <property type="match status" value="1"/>
</dbReference>
<dbReference type="NCBIfam" id="TIGR00464">
    <property type="entry name" value="gltX_bact"/>
    <property type="match status" value="1"/>
</dbReference>
<dbReference type="InterPro" id="IPR004527">
    <property type="entry name" value="Glu-tRNA-ligase_bac/mito"/>
</dbReference>
<dbReference type="InterPro" id="IPR033910">
    <property type="entry name" value="GluRS_core"/>
</dbReference>
<sequence length="499" mass="57558">MRLIRHLHRGFCTATSEEVRVRFAPSPTGSLHLGGLRTALYNYLFAKKHDGTFILRIEDTDQHRLVPEAYDTIESSLREFGLNYDEGPSTTSSPFGPYIQSKRLPLYKEAAEQLVDSHMAYRCFCTEERVAFLRKESARRGEIPKYDRRCMSLSAEEAEARVKNGEKFVVRLKIDRQDVHFNDLVYGSITQNIDESDAVMLKSDGFPTYHLAHVVDDRHMHISHVIRGVEWLSSAGKHNIIYKAFNWKPPQFIHLPVLLKSAGKKLSKRDKDAFLDYYTDTLGVLPIALLNLLIRNGSGIRDHDINRLYSLEEMVNAFDPSLINRNNLLVDQVWLQRLSRLALFEYANFDREVLPFIRFHVKRIIPNVSQQALSREHIEKVFNFLREKEEAFAFGSHISEANFRWLFMIGEGNLERVLEEFGKDENAKQSCRKLAESDVAWSDLKGLASGIGWTAPRLFAFVRMALIDTKMGPPISEIVDFFGLEHCIQRMKIVEKSFK</sequence>
<evidence type="ECO:0000256" key="8">
    <source>
        <dbReference type="ARBA" id="ARBA00023146"/>
    </source>
</evidence>
<organism evidence="19 20">
    <name type="scientific">Diploscapter pachys</name>
    <dbReference type="NCBI Taxonomy" id="2018661"/>
    <lineage>
        <taxon>Eukaryota</taxon>
        <taxon>Metazoa</taxon>
        <taxon>Ecdysozoa</taxon>
        <taxon>Nematoda</taxon>
        <taxon>Chromadorea</taxon>
        <taxon>Rhabditida</taxon>
        <taxon>Rhabditina</taxon>
        <taxon>Rhabditomorpha</taxon>
        <taxon>Rhabditoidea</taxon>
        <taxon>Rhabditidae</taxon>
        <taxon>Diploscapter</taxon>
    </lineage>
</organism>
<dbReference type="InterPro" id="IPR008925">
    <property type="entry name" value="aa_tRNA-synth_I_cd-bd_sf"/>
</dbReference>
<evidence type="ECO:0000256" key="7">
    <source>
        <dbReference type="ARBA" id="ARBA00022917"/>
    </source>
</evidence>
<dbReference type="HAMAP" id="MF_00022">
    <property type="entry name" value="Glu_tRNA_synth_type1"/>
    <property type="match status" value="1"/>
</dbReference>
<dbReference type="CDD" id="cd00808">
    <property type="entry name" value="GluRS_core"/>
    <property type="match status" value="1"/>
</dbReference>
<evidence type="ECO:0000256" key="6">
    <source>
        <dbReference type="ARBA" id="ARBA00022840"/>
    </source>
</evidence>
<evidence type="ECO:0000256" key="9">
    <source>
        <dbReference type="ARBA" id="ARBA00030865"/>
    </source>
</evidence>
<dbReference type="SUPFAM" id="SSF48163">
    <property type="entry name" value="An anticodon-binding domain of class I aminoacyl-tRNA synthetases"/>
    <property type="match status" value="1"/>
</dbReference>
<comment type="catalytic activity">
    <reaction evidence="16">
        <text>tRNA(Gln) + L-glutamate + ATP = L-glutamyl-tRNA(Gln) + AMP + diphosphate</text>
        <dbReference type="Rhea" id="RHEA:64612"/>
        <dbReference type="Rhea" id="RHEA-COMP:9662"/>
        <dbReference type="Rhea" id="RHEA-COMP:9684"/>
        <dbReference type="ChEBI" id="CHEBI:29985"/>
        <dbReference type="ChEBI" id="CHEBI:30616"/>
        <dbReference type="ChEBI" id="CHEBI:33019"/>
        <dbReference type="ChEBI" id="CHEBI:78442"/>
        <dbReference type="ChEBI" id="CHEBI:78520"/>
        <dbReference type="ChEBI" id="CHEBI:456215"/>
    </reaction>
    <physiologicalReaction direction="left-to-right" evidence="16">
        <dbReference type="Rhea" id="RHEA:64613"/>
    </physiologicalReaction>
</comment>
<dbReference type="Gene3D" id="3.40.50.620">
    <property type="entry name" value="HUPs"/>
    <property type="match status" value="1"/>
</dbReference>
<dbReference type="GO" id="GO:0005739">
    <property type="term" value="C:mitochondrion"/>
    <property type="evidence" value="ECO:0007669"/>
    <property type="project" value="UniProtKB-SubCell"/>
</dbReference>
<evidence type="ECO:0000256" key="16">
    <source>
        <dbReference type="ARBA" id="ARBA00047689"/>
    </source>
</evidence>
<name>A0A2A2KI05_9BILA</name>
<proteinExistence type="inferred from homology"/>
<evidence type="ECO:0000256" key="15">
    <source>
        <dbReference type="ARBA" id="ARBA00047479"/>
    </source>
</evidence>
<dbReference type="GO" id="GO:0008270">
    <property type="term" value="F:zinc ion binding"/>
    <property type="evidence" value="ECO:0007669"/>
    <property type="project" value="InterPro"/>
</dbReference>
<comment type="catalytic activity">
    <reaction evidence="15">
        <text>tRNA(Glx) + L-glutamate + ATP = L-glutamyl-tRNA(Glx) + AMP + diphosphate</text>
        <dbReference type="Rhea" id="RHEA:18397"/>
        <dbReference type="Rhea" id="RHEA-COMP:9713"/>
        <dbReference type="Rhea" id="RHEA-COMP:9716"/>
        <dbReference type="ChEBI" id="CHEBI:29985"/>
        <dbReference type="ChEBI" id="CHEBI:30616"/>
        <dbReference type="ChEBI" id="CHEBI:33019"/>
        <dbReference type="ChEBI" id="CHEBI:78442"/>
        <dbReference type="ChEBI" id="CHEBI:78520"/>
        <dbReference type="ChEBI" id="CHEBI:456215"/>
        <dbReference type="EC" id="6.1.1.24"/>
    </reaction>
    <physiologicalReaction direction="left-to-right" evidence="15">
        <dbReference type="Rhea" id="RHEA:18398"/>
    </physiologicalReaction>
</comment>
<dbReference type="PANTHER" id="PTHR43311">
    <property type="entry name" value="GLUTAMATE--TRNA LIGASE"/>
    <property type="match status" value="1"/>
</dbReference>
<keyword evidence="7 17" id="KW-0648">Protein biosynthesis</keyword>
<evidence type="ECO:0000256" key="3">
    <source>
        <dbReference type="ARBA" id="ARBA00012835"/>
    </source>
</evidence>
<comment type="subcellular location">
    <subcellularLocation>
        <location evidence="1">Mitochondrion</location>
    </subcellularLocation>
</comment>
<comment type="caution">
    <text evidence="19">The sequence shown here is derived from an EMBL/GenBank/DDBJ whole genome shotgun (WGS) entry which is preliminary data.</text>
</comment>